<gene>
    <name evidence="1" type="ORF">MAR_035816</name>
</gene>
<dbReference type="Proteomes" id="UP001164746">
    <property type="component" value="Chromosome 7"/>
</dbReference>
<evidence type="ECO:0000313" key="2">
    <source>
        <dbReference type="Proteomes" id="UP001164746"/>
    </source>
</evidence>
<reference evidence="1" key="1">
    <citation type="submission" date="2022-11" db="EMBL/GenBank/DDBJ databases">
        <title>Centuries of genome instability and evolution in soft-shell clam transmissible cancer (bioRxiv).</title>
        <authorList>
            <person name="Hart S.F.M."/>
            <person name="Yonemitsu M.A."/>
            <person name="Giersch R.M."/>
            <person name="Beal B.F."/>
            <person name="Arriagada G."/>
            <person name="Davis B.W."/>
            <person name="Ostrander E.A."/>
            <person name="Goff S.P."/>
            <person name="Metzger M.J."/>
        </authorList>
    </citation>
    <scope>NUCLEOTIDE SEQUENCE</scope>
    <source>
        <strain evidence="1">MELC-2E11</strain>
        <tissue evidence="1">Siphon/mantle</tissue>
    </source>
</reference>
<keyword evidence="2" id="KW-1185">Reference proteome</keyword>
<protein>
    <submittedName>
        <fullName evidence="1">Uncharacterized protein</fullName>
    </submittedName>
</protein>
<accession>A0ABY7ELN9</accession>
<organism evidence="1 2">
    <name type="scientific">Mya arenaria</name>
    <name type="common">Soft-shell clam</name>
    <dbReference type="NCBI Taxonomy" id="6604"/>
    <lineage>
        <taxon>Eukaryota</taxon>
        <taxon>Metazoa</taxon>
        <taxon>Spiralia</taxon>
        <taxon>Lophotrochozoa</taxon>
        <taxon>Mollusca</taxon>
        <taxon>Bivalvia</taxon>
        <taxon>Autobranchia</taxon>
        <taxon>Heteroconchia</taxon>
        <taxon>Euheterodonta</taxon>
        <taxon>Imparidentia</taxon>
        <taxon>Neoheterodontei</taxon>
        <taxon>Myida</taxon>
        <taxon>Myoidea</taxon>
        <taxon>Myidae</taxon>
        <taxon>Mya</taxon>
    </lineage>
</organism>
<evidence type="ECO:0000313" key="1">
    <source>
        <dbReference type="EMBL" id="WAR10740.1"/>
    </source>
</evidence>
<sequence length="120" mass="12735">MSYLNLRLPPFAAAYELADRQNPVSVMSTASVILNVTVAVPESVPSVALKNSRALASVTTPLVIVALAMLLGFPSAATNEYVIVPVCVATATTGVFNNTRYPIGYRSAEHEIPLEELSSL</sequence>
<name>A0ABY7ELN9_MYAAR</name>
<proteinExistence type="predicted"/>
<dbReference type="EMBL" id="CP111018">
    <property type="protein sequence ID" value="WAR10740.1"/>
    <property type="molecule type" value="Genomic_DNA"/>
</dbReference>